<accession>A0A8S1KUF9</accession>
<comment type="caution">
    <text evidence="1">The sequence shown here is derived from an EMBL/GenBank/DDBJ whole genome shotgun (WGS) entry which is preliminary data.</text>
</comment>
<organism evidence="1 2">
    <name type="scientific">Paramecium primaurelia</name>
    <dbReference type="NCBI Taxonomy" id="5886"/>
    <lineage>
        <taxon>Eukaryota</taxon>
        <taxon>Sar</taxon>
        <taxon>Alveolata</taxon>
        <taxon>Ciliophora</taxon>
        <taxon>Intramacronucleata</taxon>
        <taxon>Oligohymenophorea</taxon>
        <taxon>Peniculida</taxon>
        <taxon>Parameciidae</taxon>
        <taxon>Paramecium</taxon>
    </lineage>
</organism>
<protein>
    <submittedName>
        <fullName evidence="1">Uncharacterized protein</fullName>
    </submittedName>
</protein>
<evidence type="ECO:0000313" key="2">
    <source>
        <dbReference type="Proteomes" id="UP000688137"/>
    </source>
</evidence>
<evidence type="ECO:0000313" key="1">
    <source>
        <dbReference type="EMBL" id="CAD8057193.1"/>
    </source>
</evidence>
<reference evidence="1" key="1">
    <citation type="submission" date="2021-01" db="EMBL/GenBank/DDBJ databases">
        <authorList>
            <consortium name="Genoscope - CEA"/>
            <person name="William W."/>
        </authorList>
    </citation>
    <scope>NUCLEOTIDE SEQUENCE</scope>
</reference>
<keyword evidence="2" id="KW-1185">Reference proteome</keyword>
<dbReference type="EMBL" id="CAJJDM010000023">
    <property type="protein sequence ID" value="CAD8057193.1"/>
    <property type="molecule type" value="Genomic_DNA"/>
</dbReference>
<dbReference type="AlphaFoldDB" id="A0A8S1KUF9"/>
<name>A0A8S1KUF9_PARPR</name>
<sequence length="90" mass="10692">MYNNEKTDIKIERSQMTTAQPKKVLVKKPSTKIDKQEITLEQSARHEEILDDRLKLKQQQYEEAKARILTNQTLLKNKKKQNQEFPQLPN</sequence>
<proteinExistence type="predicted"/>
<dbReference type="Proteomes" id="UP000688137">
    <property type="component" value="Unassembled WGS sequence"/>
</dbReference>
<dbReference type="OMA" id="QSANHEQ"/>
<gene>
    <name evidence="1" type="ORF">PPRIM_AZ9-3.1.T0250318</name>
</gene>